<accession>A0ABX3Y4G2</accession>
<evidence type="ECO:0000313" key="3">
    <source>
        <dbReference type="Proteomes" id="UP000194225"/>
    </source>
</evidence>
<dbReference type="EMBL" id="MIGA01000003">
    <property type="protein sequence ID" value="OSY47638.1"/>
    <property type="molecule type" value="Genomic_DNA"/>
</dbReference>
<keyword evidence="1" id="KW-0472">Membrane</keyword>
<reference evidence="2 3" key="1">
    <citation type="submission" date="2016-09" db="EMBL/GenBank/DDBJ databases">
        <title>Streptomyces platensis DSM40041, a candidate organism with high potential of specific P450 cytochromes.</title>
        <authorList>
            <person name="Grumaz C."/>
            <person name="Vainshtein Y."/>
            <person name="Kirstahler P."/>
            <person name="Sohn K."/>
        </authorList>
    </citation>
    <scope>NUCLEOTIDE SEQUENCE [LARGE SCALE GENOMIC DNA]</scope>
    <source>
        <strain evidence="2 3">DSM 40041</strain>
    </source>
</reference>
<sequence length="237" mass="26679">MNETWETVLIVGLFLFIAAFFGLFIWVSRYVNKRDNRSPQQLEELLQLVESRGWSHTAWAPGQGDRYCGGEPLPGTGTNIPISDQIVGEFRGRAICCFEYNSRGMDVDGPNTVQRSTVFAVTSATSVPRMVVKRPQALDKVNARLNALFGGGKVIELGDPEFDEEFRVIANDEEVARAVLTGPLARFLMTDTRAKDHPLRFQGNDLLTWHRGRLRAEQIDQKLNYLCDVLDHQPAQV</sequence>
<keyword evidence="1" id="KW-0812">Transmembrane</keyword>
<dbReference type="GeneID" id="90926790"/>
<keyword evidence="1" id="KW-1133">Transmembrane helix</keyword>
<evidence type="ECO:0008006" key="4">
    <source>
        <dbReference type="Google" id="ProtNLM"/>
    </source>
</evidence>
<dbReference type="RefSeq" id="WP_143658821.1">
    <property type="nucleotide sequence ID" value="NZ_BAABSS010000075.1"/>
</dbReference>
<gene>
    <name evidence="2" type="ORF">BG653_00893</name>
</gene>
<comment type="caution">
    <text evidence="2">The sequence shown here is derived from an EMBL/GenBank/DDBJ whole genome shotgun (WGS) entry which is preliminary data.</text>
</comment>
<protein>
    <recommendedName>
        <fullName evidence="4">DUF3137 domain-containing protein</fullName>
    </recommendedName>
</protein>
<dbReference type="Proteomes" id="UP000194225">
    <property type="component" value="Unassembled WGS sequence"/>
</dbReference>
<proteinExistence type="predicted"/>
<name>A0ABX3Y4G2_STRPT</name>
<evidence type="ECO:0000313" key="2">
    <source>
        <dbReference type="EMBL" id="OSY47638.1"/>
    </source>
</evidence>
<organism evidence="2 3">
    <name type="scientific">Streptomyces platensis</name>
    <dbReference type="NCBI Taxonomy" id="58346"/>
    <lineage>
        <taxon>Bacteria</taxon>
        <taxon>Bacillati</taxon>
        <taxon>Actinomycetota</taxon>
        <taxon>Actinomycetes</taxon>
        <taxon>Kitasatosporales</taxon>
        <taxon>Streptomycetaceae</taxon>
        <taxon>Streptomyces</taxon>
    </lineage>
</organism>
<keyword evidence="3" id="KW-1185">Reference proteome</keyword>
<evidence type="ECO:0000256" key="1">
    <source>
        <dbReference type="SAM" id="Phobius"/>
    </source>
</evidence>
<feature type="transmembrane region" description="Helical" evidence="1">
    <location>
        <begin position="6"/>
        <end position="27"/>
    </location>
</feature>